<protein>
    <submittedName>
        <fullName evidence="1">24840_t:CDS:1</fullName>
    </submittedName>
</protein>
<dbReference type="Proteomes" id="UP000789901">
    <property type="component" value="Unassembled WGS sequence"/>
</dbReference>
<proteinExistence type="predicted"/>
<organism evidence="1 2">
    <name type="scientific">Gigaspora margarita</name>
    <dbReference type="NCBI Taxonomy" id="4874"/>
    <lineage>
        <taxon>Eukaryota</taxon>
        <taxon>Fungi</taxon>
        <taxon>Fungi incertae sedis</taxon>
        <taxon>Mucoromycota</taxon>
        <taxon>Glomeromycotina</taxon>
        <taxon>Glomeromycetes</taxon>
        <taxon>Diversisporales</taxon>
        <taxon>Gigasporaceae</taxon>
        <taxon>Gigaspora</taxon>
    </lineage>
</organism>
<accession>A0ABN7WRK8</accession>
<evidence type="ECO:0000313" key="1">
    <source>
        <dbReference type="EMBL" id="CAG8839053.1"/>
    </source>
</evidence>
<dbReference type="EMBL" id="CAJVQB010059604">
    <property type="protein sequence ID" value="CAG8839053.1"/>
    <property type="molecule type" value="Genomic_DNA"/>
</dbReference>
<name>A0ABN7WRK8_GIGMA</name>
<dbReference type="SUPFAM" id="SSF56349">
    <property type="entry name" value="DNA breaking-rejoining enzymes"/>
    <property type="match status" value="1"/>
</dbReference>
<reference evidence="1 2" key="1">
    <citation type="submission" date="2021-06" db="EMBL/GenBank/DDBJ databases">
        <authorList>
            <person name="Kallberg Y."/>
            <person name="Tangrot J."/>
            <person name="Rosling A."/>
        </authorList>
    </citation>
    <scope>NUCLEOTIDE SEQUENCE [LARGE SCALE GENOMIC DNA]</scope>
    <source>
        <strain evidence="1 2">120-4 pot B 10/14</strain>
    </source>
</reference>
<gene>
    <name evidence="1" type="ORF">GMARGA_LOCUS34274</name>
</gene>
<sequence length="262" mass="30611">EAQLITIQQLLGHSSVQTTEKYIQYDWATVHADYNPDNPGISYETDEAQKFTANFGGEVFAKLTTNGKTIYYRKEIPILPANKLPLVIPNQYREIIFEFTEKDIVIKNEKESAKVPYERQLRIYFQIIFAGSHGEIIFCRKFLSLLKSINTKRIVKDAPAMVRKPTSSVKKEQKYDKDILSDKTKMKDNQLTKTETKYLRPFAKKHILLPTKFKKPLVDNWNKYYVEYRSIERLLEINQEYSLRTGTSIGNYCFIAIDLDDI</sequence>
<keyword evidence="2" id="KW-1185">Reference proteome</keyword>
<evidence type="ECO:0000313" key="2">
    <source>
        <dbReference type="Proteomes" id="UP000789901"/>
    </source>
</evidence>
<dbReference type="InterPro" id="IPR011010">
    <property type="entry name" value="DNA_brk_join_enz"/>
</dbReference>
<comment type="caution">
    <text evidence="1">The sequence shown here is derived from an EMBL/GenBank/DDBJ whole genome shotgun (WGS) entry which is preliminary data.</text>
</comment>
<feature type="non-terminal residue" evidence="1">
    <location>
        <position position="1"/>
    </location>
</feature>